<dbReference type="InterPro" id="IPR052155">
    <property type="entry name" value="Biofilm_reg_signaling"/>
</dbReference>
<evidence type="ECO:0000256" key="1">
    <source>
        <dbReference type="SAM" id="MobiDB-lite"/>
    </source>
</evidence>
<gene>
    <name evidence="5" type="ORF">AACH10_24915</name>
</gene>
<feature type="region of interest" description="Disordered" evidence="1">
    <location>
        <begin position="1"/>
        <end position="23"/>
    </location>
</feature>
<dbReference type="InterPro" id="IPR000014">
    <property type="entry name" value="PAS"/>
</dbReference>
<dbReference type="SMART" id="SM00091">
    <property type="entry name" value="PAS"/>
    <property type="match status" value="3"/>
</dbReference>
<dbReference type="InterPro" id="IPR000160">
    <property type="entry name" value="GGDEF_dom"/>
</dbReference>
<dbReference type="EMBL" id="JBBUTH010000011">
    <property type="protein sequence ID" value="MEK8053522.1"/>
    <property type="molecule type" value="Genomic_DNA"/>
</dbReference>
<dbReference type="CDD" id="cd00130">
    <property type="entry name" value="PAS"/>
    <property type="match status" value="3"/>
</dbReference>
<dbReference type="GO" id="GO:0052621">
    <property type="term" value="F:diguanylate cyclase activity"/>
    <property type="evidence" value="ECO:0007669"/>
    <property type="project" value="UniProtKB-EC"/>
</dbReference>
<dbReference type="InterPro" id="IPR035965">
    <property type="entry name" value="PAS-like_dom_sf"/>
</dbReference>
<evidence type="ECO:0000259" key="3">
    <source>
        <dbReference type="PROSITE" id="PS50883"/>
    </source>
</evidence>
<dbReference type="RefSeq" id="WP_341413247.1">
    <property type="nucleotide sequence ID" value="NZ_JBBUTH010000011.1"/>
</dbReference>
<dbReference type="PROSITE" id="PS50883">
    <property type="entry name" value="EAL"/>
    <property type="match status" value="1"/>
</dbReference>
<evidence type="ECO:0000313" key="5">
    <source>
        <dbReference type="EMBL" id="MEK8053522.1"/>
    </source>
</evidence>
<dbReference type="SUPFAM" id="SSF55785">
    <property type="entry name" value="PYP-like sensor domain (PAS domain)"/>
    <property type="match status" value="3"/>
</dbReference>
<reference evidence="5 6" key="1">
    <citation type="submission" date="2024-04" db="EMBL/GenBank/DDBJ databases">
        <title>Novel species of the genus Ideonella isolated from streams.</title>
        <authorList>
            <person name="Lu H."/>
        </authorList>
    </citation>
    <scope>NUCLEOTIDE SEQUENCE [LARGE SCALE GENOMIC DNA]</scope>
    <source>
        <strain evidence="5 6">DXS22W</strain>
    </source>
</reference>
<evidence type="ECO:0000259" key="4">
    <source>
        <dbReference type="PROSITE" id="PS50887"/>
    </source>
</evidence>
<feature type="compositionally biased region" description="Pro residues" evidence="1">
    <location>
        <begin position="8"/>
        <end position="19"/>
    </location>
</feature>
<dbReference type="Gene3D" id="3.30.450.20">
    <property type="entry name" value="PAS domain"/>
    <property type="match status" value="2"/>
</dbReference>
<sequence length="825" mass="86565">MHRDTGPQHPPGPPPPPDLGWPDVPLPALALDGQGRALAVNAALAERAGLPREALLAEGWWQLLAPEALPPLRAALRPGQQAVLQLPLAPPAGGRAMLEPTEPVTLMLGWQRTTGLHLAVMGTVSGLWRTLAAEQSRSRVQQRLGDMLPVMIAYYGGAERVCRYANQAYASFYGFDTQAIVGRSLREVLGDDGVRDVQPEVQAMLQQRRTVSYTRAWAPADGGPRRWVDVNLIPHVAEPGPRGDGPTLGAFVLVSDVSRFIDTERALRESEERLRKFMDASVEGIAFHRDGVITDVNAPMAALVGHAREALIGQPVMRFIAPDHVARVGAGLARLSELPYEAACLHADGHEVPIEIIARAIEHEGQPLRMVVVRDIRDRQAARARMQHLAEHDALTGLRNRGAFMAALQAAIEHPPVPGGCQALLFVDLDHFKRINDALGHLAGDALLRAVAERLRGALPPGAVAGRFGGDEFVILLPQVADADAARAAAQQLQAAMGAPVHWGGRSMAVTPTIGVALHPADGDSADALLRHADAALYAGKAAGRATVMLFQPAMAAAIEAGLQLEARIAQGLRQGEFDWRLQPRCALADGRLRGLQAQLHWHHPARGSLALAEFAPAAAQAGLLQPLLDWALAGALHLLADWSALQLGVPLCLALGGLAQRAAGLAERVERALDAAPCGGRSAAGRLALEFDAALLADDAGLVTDLLQRLQARGVAVWLAGVGAGALPLGLLRSATAGAGPLAGLVLDPGLAAVPAGSAVDLAVLRSLVALAGGLGLALCAPGVAGSAQWQALQEAGCEQAQGPWVAAAMTPAEATAWLATQRP</sequence>
<dbReference type="InterPro" id="IPR043128">
    <property type="entry name" value="Rev_trsase/Diguanyl_cyclase"/>
</dbReference>
<dbReference type="Pfam" id="PF00990">
    <property type="entry name" value="GGDEF"/>
    <property type="match status" value="1"/>
</dbReference>
<dbReference type="InterPro" id="IPR001633">
    <property type="entry name" value="EAL_dom"/>
</dbReference>
<dbReference type="EC" id="2.7.7.65" evidence="5"/>
<dbReference type="Pfam" id="PF13426">
    <property type="entry name" value="PAS_9"/>
    <property type="match status" value="1"/>
</dbReference>
<feature type="domain" description="GGDEF" evidence="4">
    <location>
        <begin position="420"/>
        <end position="553"/>
    </location>
</feature>
<dbReference type="SMART" id="SM00267">
    <property type="entry name" value="GGDEF"/>
    <property type="match status" value="1"/>
</dbReference>
<feature type="domain" description="EAL" evidence="3">
    <location>
        <begin position="562"/>
        <end position="824"/>
    </location>
</feature>
<evidence type="ECO:0000313" key="6">
    <source>
        <dbReference type="Proteomes" id="UP001365405"/>
    </source>
</evidence>
<dbReference type="CDD" id="cd01949">
    <property type="entry name" value="GGDEF"/>
    <property type="match status" value="1"/>
</dbReference>
<feature type="domain" description="PAS" evidence="2">
    <location>
        <begin position="164"/>
        <end position="208"/>
    </location>
</feature>
<dbReference type="PANTHER" id="PTHR44757">
    <property type="entry name" value="DIGUANYLATE CYCLASE DGCP"/>
    <property type="match status" value="1"/>
</dbReference>
<protein>
    <submittedName>
        <fullName evidence="5">Diguanylate cyclase</fullName>
        <ecNumber evidence="5">2.7.7.65</ecNumber>
    </submittedName>
</protein>
<dbReference type="NCBIfam" id="TIGR00229">
    <property type="entry name" value="sensory_box"/>
    <property type="match status" value="1"/>
</dbReference>
<organism evidence="5 6">
    <name type="scientific">Pseudaquabacterium inlustre</name>
    <dbReference type="NCBI Taxonomy" id="2984192"/>
    <lineage>
        <taxon>Bacteria</taxon>
        <taxon>Pseudomonadati</taxon>
        <taxon>Pseudomonadota</taxon>
        <taxon>Betaproteobacteria</taxon>
        <taxon>Burkholderiales</taxon>
        <taxon>Sphaerotilaceae</taxon>
        <taxon>Pseudaquabacterium</taxon>
    </lineage>
</organism>
<comment type="caution">
    <text evidence="5">The sequence shown here is derived from an EMBL/GenBank/DDBJ whole genome shotgun (WGS) entry which is preliminary data.</text>
</comment>
<dbReference type="CDD" id="cd01948">
    <property type="entry name" value="EAL"/>
    <property type="match status" value="1"/>
</dbReference>
<evidence type="ECO:0000259" key="2">
    <source>
        <dbReference type="PROSITE" id="PS50112"/>
    </source>
</evidence>
<dbReference type="InterPro" id="IPR035919">
    <property type="entry name" value="EAL_sf"/>
</dbReference>
<accession>A0ABU9CSI0</accession>
<dbReference type="SMART" id="SM00052">
    <property type="entry name" value="EAL"/>
    <property type="match status" value="1"/>
</dbReference>
<dbReference type="Gene3D" id="3.30.70.270">
    <property type="match status" value="1"/>
</dbReference>
<keyword evidence="6" id="KW-1185">Reference proteome</keyword>
<proteinExistence type="predicted"/>
<dbReference type="Proteomes" id="UP001365405">
    <property type="component" value="Unassembled WGS sequence"/>
</dbReference>
<dbReference type="PROSITE" id="PS50887">
    <property type="entry name" value="GGDEF"/>
    <property type="match status" value="1"/>
</dbReference>
<keyword evidence="5" id="KW-0808">Transferase</keyword>
<dbReference type="PROSITE" id="PS50112">
    <property type="entry name" value="PAS"/>
    <property type="match status" value="2"/>
</dbReference>
<dbReference type="NCBIfam" id="TIGR00254">
    <property type="entry name" value="GGDEF"/>
    <property type="match status" value="1"/>
</dbReference>
<dbReference type="PANTHER" id="PTHR44757:SF2">
    <property type="entry name" value="BIOFILM ARCHITECTURE MAINTENANCE PROTEIN MBAA"/>
    <property type="match status" value="1"/>
</dbReference>
<dbReference type="SUPFAM" id="SSF55073">
    <property type="entry name" value="Nucleotide cyclase"/>
    <property type="match status" value="1"/>
</dbReference>
<dbReference type="Pfam" id="PF00563">
    <property type="entry name" value="EAL"/>
    <property type="match status" value="1"/>
</dbReference>
<dbReference type="InterPro" id="IPR029787">
    <property type="entry name" value="Nucleotide_cyclase"/>
</dbReference>
<dbReference type="SUPFAM" id="SSF141868">
    <property type="entry name" value="EAL domain-like"/>
    <property type="match status" value="1"/>
</dbReference>
<keyword evidence="5" id="KW-0548">Nucleotidyltransferase</keyword>
<dbReference type="Pfam" id="PF08448">
    <property type="entry name" value="PAS_4"/>
    <property type="match status" value="1"/>
</dbReference>
<name>A0ABU9CSI0_9BURK</name>
<dbReference type="InterPro" id="IPR013656">
    <property type="entry name" value="PAS_4"/>
</dbReference>
<feature type="domain" description="PAS" evidence="2">
    <location>
        <begin position="270"/>
        <end position="328"/>
    </location>
</feature>
<dbReference type="Gene3D" id="3.20.20.450">
    <property type="entry name" value="EAL domain"/>
    <property type="match status" value="1"/>
</dbReference>